<evidence type="ECO:0000259" key="1">
    <source>
        <dbReference type="PROSITE" id="PS50844"/>
    </source>
</evidence>
<dbReference type="PROSITE" id="PS50844">
    <property type="entry name" value="AFP_LIKE"/>
    <property type="match status" value="1"/>
</dbReference>
<dbReference type="AlphaFoldDB" id="A0A1B1U5G5"/>
<dbReference type="SUPFAM" id="SSF51269">
    <property type="entry name" value="AFP III-like domain"/>
    <property type="match status" value="1"/>
</dbReference>
<dbReference type="GO" id="GO:0047444">
    <property type="term" value="F:N-acylneuraminate-9-phosphate synthase activity"/>
    <property type="evidence" value="ECO:0007669"/>
    <property type="project" value="TreeGrafter"/>
</dbReference>
<evidence type="ECO:0000313" key="2">
    <source>
        <dbReference type="EMBL" id="ANV98013.1"/>
    </source>
</evidence>
<proteinExistence type="predicted"/>
<keyword evidence="3" id="KW-1185">Reference proteome</keyword>
<feature type="domain" description="AFP-like" evidence="1">
    <location>
        <begin position="296"/>
        <end position="352"/>
    </location>
</feature>
<dbReference type="Pfam" id="PF08666">
    <property type="entry name" value="SAF"/>
    <property type="match status" value="1"/>
</dbReference>
<name>A0A1B1U5G5_9HELI</name>
<dbReference type="PANTHER" id="PTHR42966:SF1">
    <property type="entry name" value="SIALIC ACID SYNTHASE"/>
    <property type="match status" value="1"/>
</dbReference>
<reference evidence="3" key="1">
    <citation type="submission" date="2016-07" db="EMBL/GenBank/DDBJ databases">
        <authorList>
            <person name="Florea S."/>
            <person name="Webb J.S."/>
            <person name="Jaromczyk J."/>
            <person name="Schardl C.L."/>
        </authorList>
    </citation>
    <scope>NUCLEOTIDE SEQUENCE [LARGE SCALE GENOMIC DNA]</scope>
    <source>
        <strain evidence="3">MIT 01-6242</strain>
    </source>
</reference>
<sequence>MDLNALTKPYVIAEIGCNHNGDTDLAIKMIDEAKRCGADAVKFQFFDETNLSTSQYIDELDSGKVKLENVSKWESKKLGLTNIREQIRAFINSKEQLTIFREHCKKIGIDFGCTAANEDGIQFLASIESDFIKLASMDVDNPRMILSAIQTKLPIIISTGMSSLSEIDEAYNLFKKAKYENFAMLHCVSIYPPRNEIVNLNFINTLQKIYDCEIGYSDHTLGYSITLAAIAKGAKIIEKHFTLDKDMEGWDHKVSADSKDLEIICKEGQRIFECLGNKYKVISQDEVEKREKFRRSATTARSIKEGGIVTENDIVYKRPGTGITPAETKWLIGRKAKHDIAEDTTLIWDYFV</sequence>
<dbReference type="EMBL" id="CP016503">
    <property type="protein sequence ID" value="ANV98013.1"/>
    <property type="molecule type" value="Genomic_DNA"/>
</dbReference>
<dbReference type="CDD" id="cd11615">
    <property type="entry name" value="SAF_NeuB_like"/>
    <property type="match status" value="1"/>
</dbReference>
<dbReference type="Proteomes" id="UP000092884">
    <property type="component" value="Chromosome"/>
</dbReference>
<dbReference type="InterPro" id="IPR036732">
    <property type="entry name" value="AFP_Neu5c_C_sf"/>
</dbReference>
<dbReference type="KEGG" id="het:BBW65_04000"/>
<dbReference type="InterPro" id="IPR006190">
    <property type="entry name" value="SAF_AFP_Neu5Ac"/>
</dbReference>
<gene>
    <name evidence="2" type="ORF">BBW65_04000</name>
</gene>
<evidence type="ECO:0000313" key="3">
    <source>
        <dbReference type="Proteomes" id="UP000092884"/>
    </source>
</evidence>
<dbReference type="STRING" id="222136.BBW65_04000"/>
<protein>
    <submittedName>
        <fullName evidence="2">N-acetylneuraminate synthase</fullName>
    </submittedName>
</protein>
<dbReference type="SMART" id="SM00858">
    <property type="entry name" value="SAF"/>
    <property type="match status" value="1"/>
</dbReference>
<dbReference type="InterPro" id="IPR013132">
    <property type="entry name" value="PseI/NeuA/B-like_N"/>
</dbReference>
<dbReference type="InterPro" id="IPR013974">
    <property type="entry name" value="SAF"/>
</dbReference>
<dbReference type="Gene3D" id="3.20.20.70">
    <property type="entry name" value="Aldolase class I"/>
    <property type="match status" value="1"/>
</dbReference>
<organism evidence="2 3">
    <name type="scientific">Helicobacter enhydrae</name>
    <dbReference type="NCBI Taxonomy" id="222136"/>
    <lineage>
        <taxon>Bacteria</taxon>
        <taxon>Pseudomonadati</taxon>
        <taxon>Campylobacterota</taxon>
        <taxon>Epsilonproteobacteria</taxon>
        <taxon>Campylobacterales</taxon>
        <taxon>Helicobacteraceae</taxon>
        <taxon>Helicobacter</taxon>
    </lineage>
</organism>
<dbReference type="InterPro" id="IPR051690">
    <property type="entry name" value="PseI-like"/>
</dbReference>
<dbReference type="InterPro" id="IPR013785">
    <property type="entry name" value="Aldolase_TIM"/>
</dbReference>
<dbReference type="Gene3D" id="3.90.1210.10">
    <property type="entry name" value="Antifreeze-like/N-acetylneuraminic acid synthase C-terminal domain"/>
    <property type="match status" value="1"/>
</dbReference>
<dbReference type="RefSeq" id="WP_066340041.1">
    <property type="nucleotide sequence ID" value="NZ_CP016503.1"/>
</dbReference>
<dbReference type="InterPro" id="IPR057736">
    <property type="entry name" value="SAF_PseI/NeuA/NeuB"/>
</dbReference>
<dbReference type="SUPFAM" id="SSF51569">
    <property type="entry name" value="Aldolase"/>
    <property type="match status" value="1"/>
</dbReference>
<dbReference type="Pfam" id="PF03102">
    <property type="entry name" value="NeuB"/>
    <property type="match status" value="1"/>
</dbReference>
<dbReference type="GO" id="GO:0016051">
    <property type="term" value="P:carbohydrate biosynthetic process"/>
    <property type="evidence" value="ECO:0007669"/>
    <property type="project" value="InterPro"/>
</dbReference>
<dbReference type="PANTHER" id="PTHR42966">
    <property type="entry name" value="N-ACETYLNEURAMINATE SYNTHASE"/>
    <property type="match status" value="1"/>
</dbReference>
<accession>A0A1B1U5G5</accession>